<gene>
    <name evidence="1" type="ORF">SDC9_140776</name>
</gene>
<protein>
    <submittedName>
        <fullName evidence="1">Uncharacterized protein</fullName>
    </submittedName>
</protein>
<evidence type="ECO:0000313" key="1">
    <source>
        <dbReference type="EMBL" id="MPM93636.1"/>
    </source>
</evidence>
<reference evidence="1" key="1">
    <citation type="submission" date="2019-08" db="EMBL/GenBank/DDBJ databases">
        <authorList>
            <person name="Kucharzyk K."/>
            <person name="Murdoch R.W."/>
            <person name="Higgins S."/>
            <person name="Loffler F."/>
        </authorList>
    </citation>
    <scope>NUCLEOTIDE SEQUENCE</scope>
</reference>
<comment type="caution">
    <text evidence="1">The sequence shown here is derived from an EMBL/GenBank/DDBJ whole genome shotgun (WGS) entry which is preliminary data.</text>
</comment>
<accession>A0A645DWC5</accession>
<dbReference type="AlphaFoldDB" id="A0A645DWC5"/>
<name>A0A645DWC5_9ZZZZ</name>
<proteinExistence type="predicted"/>
<organism evidence="1">
    <name type="scientific">bioreactor metagenome</name>
    <dbReference type="NCBI Taxonomy" id="1076179"/>
    <lineage>
        <taxon>unclassified sequences</taxon>
        <taxon>metagenomes</taxon>
        <taxon>ecological metagenomes</taxon>
    </lineage>
</organism>
<sequence>MGVRQCRLSGRRVPGSGFYVRRTANKKAPHDGEACNFLSTYEAMATISDLHEIYAFQFGFARLACEFVAFCCERDRVTEISEPLSSRLKLLRIASQ</sequence>
<dbReference type="EMBL" id="VSSQ01040403">
    <property type="protein sequence ID" value="MPM93636.1"/>
    <property type="molecule type" value="Genomic_DNA"/>
</dbReference>